<gene>
    <name evidence="8" type="ORF">FOMPIDRAFT_1127757</name>
</gene>
<dbReference type="STRING" id="743788.S8DZ46"/>
<dbReference type="EMBL" id="KE504172">
    <property type="protein sequence ID" value="EPS97827.1"/>
    <property type="molecule type" value="Genomic_DNA"/>
</dbReference>
<organism evidence="8 9">
    <name type="scientific">Fomitopsis schrenkii</name>
    <name type="common">Brown rot fungus</name>
    <dbReference type="NCBI Taxonomy" id="2126942"/>
    <lineage>
        <taxon>Eukaryota</taxon>
        <taxon>Fungi</taxon>
        <taxon>Dikarya</taxon>
        <taxon>Basidiomycota</taxon>
        <taxon>Agaricomycotina</taxon>
        <taxon>Agaricomycetes</taxon>
        <taxon>Polyporales</taxon>
        <taxon>Fomitopsis</taxon>
    </lineage>
</organism>
<keyword evidence="2" id="KW-0902">Two-component regulatory system</keyword>
<dbReference type="Pfam" id="PF02518">
    <property type="entry name" value="HATPase_c"/>
    <property type="match status" value="1"/>
</dbReference>
<keyword evidence="5" id="KW-1133">Transmembrane helix</keyword>
<proteinExistence type="predicted"/>
<dbReference type="CDD" id="cd17546">
    <property type="entry name" value="REC_hyHK_CKI1_RcsC-like"/>
    <property type="match status" value="1"/>
</dbReference>
<dbReference type="eggNOG" id="KOG0519">
    <property type="taxonomic scope" value="Eukaryota"/>
</dbReference>
<evidence type="ECO:0000313" key="8">
    <source>
        <dbReference type="EMBL" id="EPS97827.1"/>
    </source>
</evidence>
<feature type="modified residue" description="4-aspartylphosphate" evidence="3">
    <location>
        <position position="859"/>
    </location>
</feature>
<dbReference type="AlphaFoldDB" id="S8DZ46"/>
<dbReference type="Gene3D" id="3.30.565.10">
    <property type="entry name" value="Histidine kinase-like ATPase, C-terminal domain"/>
    <property type="match status" value="1"/>
</dbReference>
<dbReference type="Pfam" id="PF03707">
    <property type="entry name" value="MHYT"/>
    <property type="match status" value="3"/>
</dbReference>
<feature type="domain" description="Response regulatory" evidence="7">
    <location>
        <begin position="810"/>
        <end position="930"/>
    </location>
</feature>
<dbReference type="PANTHER" id="PTHR45339:SF1">
    <property type="entry name" value="HYBRID SIGNAL TRANSDUCTION HISTIDINE KINASE J"/>
    <property type="match status" value="1"/>
</dbReference>
<dbReference type="Pfam" id="PF00512">
    <property type="entry name" value="HisKA"/>
    <property type="match status" value="1"/>
</dbReference>
<evidence type="ECO:0000313" key="9">
    <source>
        <dbReference type="Proteomes" id="UP000015241"/>
    </source>
</evidence>
<dbReference type="HOGENOM" id="CLU_007057_0_0_1"/>
<dbReference type="SMART" id="SM00448">
    <property type="entry name" value="REC"/>
    <property type="match status" value="1"/>
</dbReference>
<feature type="domain" description="Histidine kinase" evidence="6">
    <location>
        <begin position="404"/>
        <end position="607"/>
    </location>
</feature>
<dbReference type="InterPro" id="IPR036097">
    <property type="entry name" value="HisK_dim/P_sf"/>
</dbReference>
<keyword evidence="9" id="KW-1185">Reference proteome</keyword>
<dbReference type="CDD" id="cd00082">
    <property type="entry name" value="HisKA"/>
    <property type="match status" value="1"/>
</dbReference>
<dbReference type="SMART" id="SM00387">
    <property type="entry name" value="HATPase_c"/>
    <property type="match status" value="1"/>
</dbReference>
<dbReference type="SUPFAM" id="SSF55874">
    <property type="entry name" value="ATPase domain of HSP90 chaperone/DNA topoisomerase II/histidine kinase"/>
    <property type="match status" value="1"/>
</dbReference>
<evidence type="ECO:0008006" key="10">
    <source>
        <dbReference type="Google" id="ProtNLM"/>
    </source>
</evidence>
<dbReference type="InterPro" id="IPR004358">
    <property type="entry name" value="Sig_transdc_His_kin-like_C"/>
</dbReference>
<dbReference type="SUPFAM" id="SSF52172">
    <property type="entry name" value="CheY-like"/>
    <property type="match status" value="1"/>
</dbReference>
<protein>
    <recommendedName>
        <fullName evidence="10">Histidine kinase</fullName>
    </recommendedName>
</protein>
<feature type="transmembrane region" description="Helical" evidence="5">
    <location>
        <begin position="264"/>
        <end position="288"/>
    </location>
</feature>
<reference evidence="8 9" key="1">
    <citation type="journal article" date="2012" name="Science">
        <title>The Paleozoic origin of enzymatic lignin decomposition reconstructed from 31 fungal genomes.</title>
        <authorList>
            <person name="Floudas D."/>
            <person name="Binder M."/>
            <person name="Riley R."/>
            <person name="Barry K."/>
            <person name="Blanchette R.A."/>
            <person name="Henrissat B."/>
            <person name="Martinez A.T."/>
            <person name="Otillar R."/>
            <person name="Spatafora J.W."/>
            <person name="Yadav J.S."/>
            <person name="Aerts A."/>
            <person name="Benoit I."/>
            <person name="Boyd A."/>
            <person name="Carlson A."/>
            <person name="Copeland A."/>
            <person name="Coutinho P.M."/>
            <person name="de Vries R.P."/>
            <person name="Ferreira P."/>
            <person name="Findley K."/>
            <person name="Foster B."/>
            <person name="Gaskell J."/>
            <person name="Glotzer D."/>
            <person name="Gorecki P."/>
            <person name="Heitman J."/>
            <person name="Hesse C."/>
            <person name="Hori C."/>
            <person name="Igarashi K."/>
            <person name="Jurgens J.A."/>
            <person name="Kallen N."/>
            <person name="Kersten P."/>
            <person name="Kohler A."/>
            <person name="Kuees U."/>
            <person name="Kumar T.K.A."/>
            <person name="Kuo A."/>
            <person name="LaButti K."/>
            <person name="Larrondo L.F."/>
            <person name="Lindquist E."/>
            <person name="Ling A."/>
            <person name="Lombard V."/>
            <person name="Lucas S."/>
            <person name="Lundell T."/>
            <person name="Martin R."/>
            <person name="McLaughlin D.J."/>
            <person name="Morgenstern I."/>
            <person name="Morin E."/>
            <person name="Murat C."/>
            <person name="Nagy L.G."/>
            <person name="Nolan M."/>
            <person name="Ohm R.A."/>
            <person name="Patyshakuliyeva A."/>
            <person name="Rokas A."/>
            <person name="Ruiz-Duenas F.J."/>
            <person name="Sabat G."/>
            <person name="Salamov A."/>
            <person name="Samejima M."/>
            <person name="Schmutz J."/>
            <person name="Slot J.C."/>
            <person name="St John F."/>
            <person name="Stenlid J."/>
            <person name="Sun H."/>
            <person name="Sun S."/>
            <person name="Syed K."/>
            <person name="Tsang A."/>
            <person name="Wiebenga A."/>
            <person name="Young D."/>
            <person name="Pisabarro A."/>
            <person name="Eastwood D.C."/>
            <person name="Martin F."/>
            <person name="Cullen D."/>
            <person name="Grigoriev I.V."/>
            <person name="Hibbett D.S."/>
        </authorList>
    </citation>
    <scope>NUCLEOTIDE SEQUENCE</scope>
    <source>
        <strain evidence="9">FP-58527</strain>
    </source>
</reference>
<dbReference type="Proteomes" id="UP000015241">
    <property type="component" value="Unassembled WGS sequence"/>
</dbReference>
<dbReference type="InterPro" id="IPR005330">
    <property type="entry name" value="MHYT_dom"/>
</dbReference>
<feature type="transmembrane region" description="Helical" evidence="5">
    <location>
        <begin position="339"/>
        <end position="361"/>
    </location>
</feature>
<evidence type="ECO:0000259" key="6">
    <source>
        <dbReference type="PROSITE" id="PS50109"/>
    </source>
</evidence>
<evidence type="ECO:0000256" key="3">
    <source>
        <dbReference type="PROSITE-ProRule" id="PRU00169"/>
    </source>
</evidence>
<dbReference type="PROSITE" id="PS50109">
    <property type="entry name" value="HIS_KIN"/>
    <property type="match status" value="1"/>
</dbReference>
<dbReference type="PROSITE" id="PS50110">
    <property type="entry name" value="RESPONSE_REGULATORY"/>
    <property type="match status" value="1"/>
</dbReference>
<keyword evidence="1 3" id="KW-0597">Phosphoprotein</keyword>
<dbReference type="InterPro" id="IPR003594">
    <property type="entry name" value="HATPase_dom"/>
</dbReference>
<dbReference type="PANTHER" id="PTHR45339">
    <property type="entry name" value="HYBRID SIGNAL TRANSDUCTION HISTIDINE KINASE J"/>
    <property type="match status" value="1"/>
</dbReference>
<dbReference type="GO" id="GO:0000155">
    <property type="term" value="F:phosphorelay sensor kinase activity"/>
    <property type="evidence" value="ECO:0007669"/>
    <property type="project" value="InterPro"/>
</dbReference>
<dbReference type="PRINTS" id="PR00344">
    <property type="entry name" value="BCTRLSENSOR"/>
</dbReference>
<feature type="compositionally biased region" description="Low complexity" evidence="4">
    <location>
        <begin position="169"/>
        <end position="186"/>
    </location>
</feature>
<dbReference type="InterPro" id="IPR003661">
    <property type="entry name" value="HisK_dim/P_dom"/>
</dbReference>
<dbReference type="Gene3D" id="3.40.50.2300">
    <property type="match status" value="1"/>
</dbReference>
<feature type="transmembrane region" description="Helical" evidence="5">
    <location>
        <begin position="53"/>
        <end position="72"/>
    </location>
</feature>
<evidence type="ECO:0000259" key="7">
    <source>
        <dbReference type="PROSITE" id="PS50110"/>
    </source>
</evidence>
<evidence type="ECO:0000256" key="2">
    <source>
        <dbReference type="ARBA" id="ARBA00023012"/>
    </source>
</evidence>
<accession>S8DZ46</accession>
<dbReference type="InterPro" id="IPR005467">
    <property type="entry name" value="His_kinase_dom"/>
</dbReference>
<dbReference type="InterPro" id="IPR011006">
    <property type="entry name" value="CheY-like_superfamily"/>
</dbReference>
<feature type="compositionally biased region" description="Basic and acidic residues" evidence="4">
    <location>
        <begin position="117"/>
        <end position="132"/>
    </location>
</feature>
<sequence>MAVDTVGEPRIWLLRDLRSIRNSDDVLTLRLIIVGMLACRLDVQIGFDPNLTALSAIVAVVFTFAAFASPYVSESIEHSKFAQAIAVFFRTLRRWIFSCCPERDVEAGYEQLSAEEDERRSRASQDTDFQREDNDEDEQDSPGRDIPSTPPSSGSSSDSLALPRPRANSGTGSALSGTTATGSTSGSSGGWGDVRVGLSREARMRIRARAQDKPAPVFGWGYWLDAQWRTVTMLVVVRAAVWGLALVMMHYCGMWAMIIPGGRISWDLGIVALSYVVAFAVCLVACTTMEHMEVHFARQVAFSTIAALGVCSMHYTGMAAATFYTHSAPAPPGQADYPAYLPVTIVGVAVSVCIVSNLVLAHSAITARNKMAEMILTKRRLWRIMAEKEAAEQANELKQQFISVASHEIRTPMHTVNGYCELMARTPLTEEQALFVSSIQQACHAINVIAGNLDRNNAELSAKPALMRLRKVVEDAARTQPTQPGVELVVSITDDVTDTVFLDETYIFRVRCRFCEKGYISVVVRLGKPGQVVFTVRDTGVGIPASFRGALFQPFRQADQSLTRPRQGTGLGLSIVKHLVSHMSGSVDVESVEGEGSTFSVRLPIALTAHGQSNTQQEPLLDISSEPPRAIGKRIWVVHSDPRVERLFVGLFADHGYAPAAGLSETAVPQVMQNADAVWADVESVASSSVLRELLCAQTDRPFPVYVVHTNSRDLATLEPELGAARNAVFLKRPLILHTLRDVLENPESHMGAHIVQQEAPKVRFALPVGASAETLQKEKFRETVGGVATRAGEKAEAEEIEMEPKRKEVMLLVEDNLVNQRLGKRQLEKLGYDVVAVNDGQQAVEAAKQQAFHGCLMDCQMPVLDGFAASRRIRNMEWEGVLQGHLPIIALTANVTTESEERCREAGMDHFLPKPLNMAGTFCSAARLR</sequence>
<evidence type="ECO:0000256" key="1">
    <source>
        <dbReference type="ARBA" id="ARBA00022553"/>
    </source>
</evidence>
<feature type="region of interest" description="Disordered" evidence="4">
    <location>
        <begin position="110"/>
        <end position="193"/>
    </location>
</feature>
<evidence type="ECO:0000256" key="4">
    <source>
        <dbReference type="SAM" id="MobiDB-lite"/>
    </source>
</evidence>
<keyword evidence="5" id="KW-0472">Membrane</keyword>
<evidence type="ECO:0000256" key="5">
    <source>
        <dbReference type="SAM" id="Phobius"/>
    </source>
</evidence>
<dbReference type="SUPFAM" id="SSF47384">
    <property type="entry name" value="Homodimeric domain of signal transducing histidine kinase"/>
    <property type="match status" value="1"/>
</dbReference>
<keyword evidence="5" id="KW-0812">Transmembrane</keyword>
<dbReference type="OrthoDB" id="60033at2759"/>
<dbReference type="InParanoid" id="S8DZ46"/>
<name>S8DZ46_FOMSC</name>
<feature type="transmembrane region" description="Helical" evidence="5">
    <location>
        <begin position="235"/>
        <end position="258"/>
    </location>
</feature>
<dbReference type="Gene3D" id="1.10.287.130">
    <property type="match status" value="1"/>
</dbReference>
<dbReference type="SMART" id="SM00388">
    <property type="entry name" value="HisKA"/>
    <property type="match status" value="1"/>
</dbReference>
<feature type="transmembrane region" description="Helical" evidence="5">
    <location>
        <begin position="300"/>
        <end position="324"/>
    </location>
</feature>
<dbReference type="InterPro" id="IPR036890">
    <property type="entry name" value="HATPase_C_sf"/>
</dbReference>
<dbReference type="InterPro" id="IPR001789">
    <property type="entry name" value="Sig_transdc_resp-reg_receiver"/>
</dbReference>
<dbReference type="Pfam" id="PF00072">
    <property type="entry name" value="Response_reg"/>
    <property type="match status" value="1"/>
</dbReference>